<feature type="region of interest" description="Disordered" evidence="4">
    <location>
        <begin position="1"/>
        <end position="101"/>
    </location>
</feature>
<keyword evidence="3 7" id="KW-0378">Hydrolase</keyword>
<dbReference type="InterPro" id="IPR038765">
    <property type="entry name" value="Papain-like_cys_pep_sf"/>
</dbReference>
<dbReference type="InterPro" id="IPR003653">
    <property type="entry name" value="Peptidase_C48_C"/>
</dbReference>
<comment type="caution">
    <text evidence="7">The sequence shown here is derived from an EMBL/GenBank/DDBJ whole genome shotgun (WGS) entry which is preliminary data.</text>
</comment>
<feature type="compositionally biased region" description="Basic residues" evidence="4">
    <location>
        <begin position="92"/>
        <end position="101"/>
    </location>
</feature>
<keyword evidence="2" id="KW-0645">Protease</keyword>
<gene>
    <name evidence="7" type="primary">PSMB3_71</name>
    <name evidence="7" type="ORF">CASFOL_034351</name>
</gene>
<dbReference type="SUPFAM" id="SSF54001">
    <property type="entry name" value="Cysteine proteinases"/>
    <property type="match status" value="1"/>
</dbReference>
<evidence type="ECO:0000259" key="5">
    <source>
        <dbReference type="Pfam" id="PF02902"/>
    </source>
</evidence>
<feature type="region of interest" description="Disordered" evidence="4">
    <location>
        <begin position="261"/>
        <end position="285"/>
    </location>
</feature>
<feature type="compositionally biased region" description="Polar residues" evidence="4">
    <location>
        <begin position="58"/>
        <end position="70"/>
    </location>
</feature>
<dbReference type="Pfam" id="PF26133">
    <property type="entry name" value="DUF8039"/>
    <property type="match status" value="1"/>
</dbReference>
<feature type="compositionally biased region" description="Polar residues" evidence="4">
    <location>
        <begin position="14"/>
        <end position="45"/>
    </location>
</feature>
<evidence type="ECO:0000256" key="3">
    <source>
        <dbReference type="ARBA" id="ARBA00022801"/>
    </source>
</evidence>
<accession>A0ABD3BYX8</accession>
<dbReference type="PANTHER" id="PTHR33018">
    <property type="entry name" value="OS10G0338966 PROTEIN-RELATED"/>
    <property type="match status" value="1"/>
</dbReference>
<dbReference type="AlphaFoldDB" id="A0ABD3BYX8"/>
<protein>
    <submittedName>
        <fullName evidence="7">Proteasome subunit beta type-3</fullName>
        <ecNumber evidence="7">3.-.-.-</ecNumber>
    </submittedName>
</protein>
<reference evidence="8" key="1">
    <citation type="journal article" date="2024" name="IScience">
        <title>Strigolactones Initiate the Formation of Haustorium-like Structures in Castilleja.</title>
        <authorList>
            <person name="Buerger M."/>
            <person name="Peterson D."/>
            <person name="Chory J."/>
        </authorList>
    </citation>
    <scope>NUCLEOTIDE SEQUENCE [LARGE SCALE GENOMIC DNA]</scope>
</reference>
<dbReference type="GO" id="GO:0000502">
    <property type="term" value="C:proteasome complex"/>
    <property type="evidence" value="ECO:0007669"/>
    <property type="project" value="UniProtKB-KW"/>
</dbReference>
<evidence type="ECO:0000256" key="4">
    <source>
        <dbReference type="SAM" id="MobiDB-lite"/>
    </source>
</evidence>
<feature type="compositionally biased region" description="Polar residues" evidence="4">
    <location>
        <begin position="82"/>
        <end position="91"/>
    </location>
</feature>
<evidence type="ECO:0000313" key="7">
    <source>
        <dbReference type="EMBL" id="KAL3621865.1"/>
    </source>
</evidence>
<feature type="compositionally biased region" description="Low complexity" evidence="4">
    <location>
        <begin position="71"/>
        <end position="81"/>
    </location>
</feature>
<dbReference type="GO" id="GO:0008233">
    <property type="term" value="F:peptidase activity"/>
    <property type="evidence" value="ECO:0007669"/>
    <property type="project" value="UniProtKB-KW"/>
</dbReference>
<name>A0ABD3BYX8_9LAMI</name>
<evidence type="ECO:0000256" key="2">
    <source>
        <dbReference type="ARBA" id="ARBA00022670"/>
    </source>
</evidence>
<dbReference type="EC" id="3.-.-.-" evidence="7"/>
<feature type="domain" description="DUF8039" evidence="6">
    <location>
        <begin position="438"/>
        <end position="516"/>
    </location>
</feature>
<organism evidence="7 8">
    <name type="scientific">Castilleja foliolosa</name>
    <dbReference type="NCBI Taxonomy" id="1961234"/>
    <lineage>
        <taxon>Eukaryota</taxon>
        <taxon>Viridiplantae</taxon>
        <taxon>Streptophyta</taxon>
        <taxon>Embryophyta</taxon>
        <taxon>Tracheophyta</taxon>
        <taxon>Spermatophyta</taxon>
        <taxon>Magnoliopsida</taxon>
        <taxon>eudicotyledons</taxon>
        <taxon>Gunneridae</taxon>
        <taxon>Pentapetalae</taxon>
        <taxon>asterids</taxon>
        <taxon>lamiids</taxon>
        <taxon>Lamiales</taxon>
        <taxon>Orobanchaceae</taxon>
        <taxon>Pedicularideae</taxon>
        <taxon>Castillejinae</taxon>
        <taxon>Castilleja</taxon>
    </lineage>
</organism>
<dbReference type="GO" id="GO:0006508">
    <property type="term" value="P:proteolysis"/>
    <property type="evidence" value="ECO:0007669"/>
    <property type="project" value="UniProtKB-KW"/>
</dbReference>
<evidence type="ECO:0000256" key="1">
    <source>
        <dbReference type="ARBA" id="ARBA00005234"/>
    </source>
</evidence>
<evidence type="ECO:0000259" key="6">
    <source>
        <dbReference type="Pfam" id="PF26133"/>
    </source>
</evidence>
<dbReference type="InterPro" id="IPR058352">
    <property type="entry name" value="DUF8039"/>
</dbReference>
<dbReference type="Pfam" id="PF02902">
    <property type="entry name" value="Peptidase_C48"/>
    <property type="match status" value="1"/>
</dbReference>
<proteinExistence type="inferred from homology"/>
<feature type="compositionally biased region" description="Low complexity" evidence="4">
    <location>
        <begin position="46"/>
        <end position="57"/>
    </location>
</feature>
<keyword evidence="8" id="KW-1185">Reference proteome</keyword>
<evidence type="ECO:0000313" key="8">
    <source>
        <dbReference type="Proteomes" id="UP001632038"/>
    </source>
</evidence>
<comment type="similarity">
    <text evidence="1">Belongs to the peptidase C48 family.</text>
</comment>
<dbReference type="EMBL" id="JAVIJP010000062">
    <property type="protein sequence ID" value="KAL3621865.1"/>
    <property type="molecule type" value="Genomic_DNA"/>
</dbReference>
<dbReference type="PANTHER" id="PTHR33018:SF34">
    <property type="entry name" value="OS02G0472350 PROTEIN"/>
    <property type="match status" value="1"/>
</dbReference>
<dbReference type="Proteomes" id="UP001632038">
    <property type="component" value="Unassembled WGS sequence"/>
</dbReference>
<sequence length="782" mass="87763">MDSGQGQGTDSGQNIQGQSNDGHPTKPSTSQQPNTMVDIQGQSNDGQPTQPGTSQQPNTMVDIQGQSNDGQPTQPSTSQQPNTMVEPTPTQRNRRARKPTRMARLTLRYPGRKQPSILLKSWKSVSANTKELIWQAILEKFEIFLVDDDKEIELSLVDVKLQKRFKRKWVNYVGRRWAVFKTNLTTNFIYGKKKDEPPYVKEYEFLNKETWDAFVALRLSEEEKAKRLKAQEIQSQNKCPQRCSRGGYEVLTQKMIDEKIKARQQDSADPSEIIEPPSPPSRHETWKRARIKPSGEYINEATSAIAAKIDALQQEQSSGSFTPSGRNDLLAVAIGKPDHPSRVRGVGKGYTVRTYFGKQERAADGMVSREEVASIIAEMKASMQAEMQANLRAEMKMILSSQASSGADPETPLGMSAKGSCAPETNASDQMDGHVGNEVGDCELYVEDPHKRLVAYGRIHELGSQIHHRKMNEGEVRVSVERVVVGDALVPIPTEEVTKVGEAPNQFIAWPRRLVVETVVKQVNPQRELFPNQCSQINEEPQNRPLNKTDALKTLWFAAADIKEPRNLRIEAGIVGLTRTSVHINQVDIMGLLATGTISVSVMKFYNKCLYNLLKSSGKADRYGLMCPMTIQSHGNNADMGLIRNRIGEGRFDCFLLPLYQGLGADGPLSEVRLHHLVQLHDEGEKTEEKFPEMIETAFEAYHVVKGMRSNTLSKPKWVYPKCCPQDVGDADCGLFVMRLLEIIKLDVVDSFEKVLSMEEPYSSNDIDDVRRRWAECFLEVM</sequence>
<feature type="region of interest" description="Disordered" evidence="4">
    <location>
        <begin position="402"/>
        <end position="432"/>
    </location>
</feature>
<feature type="domain" description="Ubiquitin-like protease family profile" evidence="5">
    <location>
        <begin position="708"/>
        <end position="776"/>
    </location>
</feature>
<keyword evidence="7" id="KW-0647">Proteasome</keyword>